<keyword evidence="1" id="KW-0472">Membrane</keyword>
<dbReference type="KEGG" id="pdo:PSDT_1016"/>
<dbReference type="EMBL" id="AEON01000001">
    <property type="protein sequence ID" value="EFT83600.1"/>
    <property type="molecule type" value="Genomic_DNA"/>
</dbReference>
<keyword evidence="1" id="KW-1133">Transmembrane helix</keyword>
<dbReference type="Proteomes" id="UP000004946">
    <property type="component" value="Chromosome"/>
</dbReference>
<name>E6K1B9_PARDN</name>
<sequence>MTSASDGRPASTKSQGPYAKKVTLFELFYDLVFVYVISRATELIHHLYEGVISPLALVTFTIVVIVFINSWMVQTVFHQSIW</sequence>
<protein>
    <recommendedName>
        <fullName evidence="4">Low temperature requirement protein LtrA</fullName>
    </recommendedName>
</protein>
<evidence type="ECO:0008006" key="4">
    <source>
        <dbReference type="Google" id="ProtNLM"/>
    </source>
</evidence>
<evidence type="ECO:0000256" key="1">
    <source>
        <dbReference type="SAM" id="Phobius"/>
    </source>
</evidence>
<feature type="transmembrane region" description="Helical" evidence="1">
    <location>
        <begin position="21"/>
        <end position="38"/>
    </location>
</feature>
<accession>E6K1B9</accession>
<keyword evidence="1" id="KW-0812">Transmembrane</keyword>
<reference evidence="2 3" key="1">
    <citation type="submission" date="2010-12" db="EMBL/GenBank/DDBJ databases">
        <authorList>
            <person name="Muzny D."/>
            <person name="Qin X."/>
            <person name="Buhay C."/>
            <person name="Dugan-Rocha S."/>
            <person name="Ding Y."/>
            <person name="Chen G."/>
            <person name="Hawes A."/>
            <person name="Holder M."/>
            <person name="Jhangiani S."/>
            <person name="Johnson A."/>
            <person name="Khan Z."/>
            <person name="Li Z."/>
            <person name="Liu W."/>
            <person name="Liu X."/>
            <person name="Perez L."/>
            <person name="Shen H."/>
            <person name="Wang Q."/>
            <person name="Watt J."/>
            <person name="Xi L."/>
            <person name="Xin Y."/>
            <person name="Zhou J."/>
            <person name="Deng J."/>
            <person name="Jiang H."/>
            <person name="Liu Y."/>
            <person name="Qu J."/>
            <person name="Song X.-Z."/>
            <person name="Zhang L."/>
            <person name="Villasana D."/>
            <person name="Johnson A."/>
            <person name="Liu J."/>
            <person name="Liyanage D."/>
            <person name="Lorensuhewa L."/>
            <person name="Robinson T."/>
            <person name="Song A."/>
            <person name="Song B.-B."/>
            <person name="Dinh H."/>
            <person name="Thornton R."/>
            <person name="Coyle M."/>
            <person name="Francisco L."/>
            <person name="Jackson L."/>
            <person name="Javaid M."/>
            <person name="Korchina V."/>
            <person name="Kovar C."/>
            <person name="Mata R."/>
            <person name="Mathew T."/>
            <person name="Ngo R."/>
            <person name="Nguyen L."/>
            <person name="Nguyen N."/>
            <person name="Okwuonu G."/>
            <person name="Ongeri F."/>
            <person name="Pham C."/>
            <person name="Simmons D."/>
            <person name="Wilczek-Boney K."/>
            <person name="Hale W."/>
            <person name="Jakkamsetti A."/>
            <person name="Pham P."/>
            <person name="Ruth R."/>
            <person name="San Lucas F."/>
            <person name="Warren J."/>
            <person name="Zhang J."/>
            <person name="Zhao Z."/>
            <person name="Zhou C."/>
            <person name="Zhu D."/>
            <person name="Lee S."/>
            <person name="Bess C."/>
            <person name="Blankenburg K."/>
            <person name="Forbes L."/>
            <person name="Fu Q."/>
            <person name="Gubbala S."/>
            <person name="Hirani K."/>
            <person name="Jayaseelan J.C."/>
            <person name="Lara F."/>
            <person name="Munidasa M."/>
            <person name="Palculict T."/>
            <person name="Patil S."/>
            <person name="Pu L.-L."/>
            <person name="Saada N."/>
            <person name="Tang L."/>
            <person name="Weissenberger G."/>
            <person name="Zhu Y."/>
            <person name="Hemphill L."/>
            <person name="Shang Y."/>
            <person name="Youmans B."/>
            <person name="Ayvaz T."/>
            <person name="Ross M."/>
            <person name="Santibanez J."/>
            <person name="Aqrawi P."/>
            <person name="Gross S."/>
            <person name="Joshi V."/>
            <person name="Fowler G."/>
            <person name="Nazareth L."/>
            <person name="Reid J."/>
            <person name="Worley K."/>
            <person name="Petrosino J."/>
            <person name="Highlander S."/>
            <person name="Gibbs R."/>
        </authorList>
    </citation>
    <scope>NUCLEOTIDE SEQUENCE [LARGE SCALE GENOMIC DNA]</scope>
    <source>
        <strain evidence="2 3">DSM 10105</strain>
    </source>
</reference>
<organism evidence="2 3">
    <name type="scientific">Parascardovia denticolens DSM 10105 = JCM 12538</name>
    <dbReference type="NCBI Taxonomy" id="864564"/>
    <lineage>
        <taxon>Bacteria</taxon>
        <taxon>Bacillati</taxon>
        <taxon>Actinomycetota</taxon>
        <taxon>Actinomycetes</taxon>
        <taxon>Bifidobacteriales</taxon>
        <taxon>Bifidobacteriaceae</taxon>
        <taxon>Parascardovia</taxon>
    </lineage>
</organism>
<dbReference type="RefSeq" id="WP_006290306.1">
    <property type="nucleotide sequence ID" value="NZ_AP012333.1"/>
</dbReference>
<evidence type="ECO:0000313" key="3">
    <source>
        <dbReference type="Proteomes" id="UP000004946"/>
    </source>
</evidence>
<dbReference type="InterPro" id="IPR010640">
    <property type="entry name" value="Low_temperature_requirement_A"/>
</dbReference>
<keyword evidence="3" id="KW-1185">Reference proteome</keyword>
<proteinExistence type="predicted"/>
<dbReference type="HOGENOM" id="CLU_2555190_0_0_11"/>
<dbReference type="PATRIC" id="fig|864564.6.peg.1104"/>
<evidence type="ECO:0000313" key="2">
    <source>
        <dbReference type="EMBL" id="EFT83600.1"/>
    </source>
</evidence>
<dbReference type="Pfam" id="PF06772">
    <property type="entry name" value="LtrA"/>
    <property type="match status" value="1"/>
</dbReference>
<comment type="caution">
    <text evidence="2">The sequence shown here is derived from an EMBL/GenBank/DDBJ whole genome shotgun (WGS) entry which is preliminary data.</text>
</comment>
<feature type="transmembrane region" description="Helical" evidence="1">
    <location>
        <begin position="50"/>
        <end position="73"/>
    </location>
</feature>
<dbReference type="AlphaFoldDB" id="E6K1B9"/>
<gene>
    <name evidence="2" type="ORF">HMPREF0620_0605</name>
</gene>